<evidence type="ECO:0000313" key="3">
    <source>
        <dbReference type="EMBL" id="QJA81263.1"/>
    </source>
</evidence>
<dbReference type="EMBL" id="MT142453">
    <property type="protein sequence ID" value="QJA81263.1"/>
    <property type="molecule type" value="Genomic_DNA"/>
</dbReference>
<accession>A0A6H1ZIY8</accession>
<dbReference type="EMBL" id="MT144036">
    <property type="protein sequence ID" value="QJA47235.1"/>
    <property type="molecule type" value="Genomic_DNA"/>
</dbReference>
<sequence>MASLGEKRRILLDEILSRDEDTKIIQWPKRAGVKIGLRLLSEGEMSEADCATREWAQGVGLETGPGRHRDNEFASRYASEVLCRALIHPESRQPVVVDVDDLRKRISRMELDLLTRAYNDFAREMFADPDALTDEELGVLVEELRGPFCEDRLLRCVPGTLRALLRYTVSRLPASTGSES</sequence>
<dbReference type="AlphaFoldDB" id="A0A6H1ZIY8"/>
<gene>
    <name evidence="3" type="ORF">MM415A00561_0011</name>
    <name evidence="2" type="ORF">MM415B00894_0012</name>
    <name evidence="1" type="ORF">TM448A00624_0014</name>
    <name evidence="4" type="ORF">TM448B00723_0012</name>
</gene>
<evidence type="ECO:0000313" key="4">
    <source>
        <dbReference type="EMBL" id="QJH96409.1"/>
    </source>
</evidence>
<dbReference type="EMBL" id="MT141452">
    <property type="protein sequence ID" value="QJA61757.1"/>
    <property type="molecule type" value="Genomic_DNA"/>
</dbReference>
<evidence type="ECO:0000313" key="1">
    <source>
        <dbReference type="EMBL" id="QJA47235.1"/>
    </source>
</evidence>
<protein>
    <submittedName>
        <fullName evidence="1">Uncharacterized protein</fullName>
    </submittedName>
</protein>
<organism evidence="1">
    <name type="scientific">viral metagenome</name>
    <dbReference type="NCBI Taxonomy" id="1070528"/>
    <lineage>
        <taxon>unclassified sequences</taxon>
        <taxon>metagenomes</taxon>
        <taxon>organismal metagenomes</taxon>
    </lineage>
</organism>
<evidence type="ECO:0000313" key="2">
    <source>
        <dbReference type="EMBL" id="QJA61757.1"/>
    </source>
</evidence>
<proteinExistence type="predicted"/>
<reference evidence="1" key="1">
    <citation type="submission" date="2020-03" db="EMBL/GenBank/DDBJ databases">
        <title>The deep terrestrial virosphere.</title>
        <authorList>
            <person name="Holmfeldt K."/>
            <person name="Nilsson E."/>
            <person name="Simone D."/>
            <person name="Lopez-Fernandez M."/>
            <person name="Wu X."/>
            <person name="de Brujin I."/>
            <person name="Lundin D."/>
            <person name="Andersson A."/>
            <person name="Bertilsson S."/>
            <person name="Dopson M."/>
        </authorList>
    </citation>
    <scope>NUCLEOTIDE SEQUENCE</scope>
    <source>
        <strain evidence="3">MM415A00561</strain>
        <strain evidence="2">MM415B00894</strain>
        <strain evidence="1">TM448A00624</strain>
        <strain evidence="4">TM448B00723</strain>
    </source>
</reference>
<dbReference type="EMBL" id="MT144650">
    <property type="protein sequence ID" value="QJH96409.1"/>
    <property type="molecule type" value="Genomic_DNA"/>
</dbReference>
<name>A0A6H1ZIY8_9ZZZZ</name>